<dbReference type="RefSeq" id="WP_212819660.1">
    <property type="nucleotide sequence ID" value="NZ_AP023415.1"/>
</dbReference>
<dbReference type="Pfam" id="PF13847">
    <property type="entry name" value="Methyltransf_31"/>
    <property type="match status" value="1"/>
</dbReference>
<evidence type="ECO:0000256" key="1">
    <source>
        <dbReference type="PIRSR" id="PIRSR018249-1"/>
    </source>
</evidence>
<dbReference type="InterPro" id="IPR048647">
    <property type="entry name" value="RlmA_N"/>
</dbReference>
<name>A0A810PWU9_9FIRM</name>
<dbReference type="Pfam" id="PF21302">
    <property type="entry name" value="Zn_ribbon_RlmA"/>
    <property type="match status" value="1"/>
</dbReference>
<dbReference type="Proteomes" id="UP000681343">
    <property type="component" value="Chromosome"/>
</dbReference>
<keyword evidence="2" id="KW-0949">S-adenosyl-L-methionine</keyword>
<gene>
    <name evidence="5" type="primary">rlmA</name>
    <name evidence="5" type="ORF">MM35RIKEN_08970</name>
</gene>
<evidence type="ECO:0000313" key="5">
    <source>
        <dbReference type="EMBL" id="BCK78705.1"/>
    </source>
</evidence>
<feature type="binding site" evidence="2">
    <location>
        <begin position="97"/>
        <end position="98"/>
    </location>
    <ligand>
        <name>S-adenosyl-L-methionine</name>
        <dbReference type="ChEBI" id="CHEBI:59789"/>
    </ligand>
</feature>
<organism evidence="5 6">
    <name type="scientific">Vescimonas fastidiosa</name>
    <dbReference type="NCBI Taxonomy" id="2714353"/>
    <lineage>
        <taxon>Bacteria</taxon>
        <taxon>Bacillati</taxon>
        <taxon>Bacillota</taxon>
        <taxon>Clostridia</taxon>
        <taxon>Eubacteriales</taxon>
        <taxon>Oscillospiraceae</taxon>
        <taxon>Vescimonas</taxon>
    </lineage>
</organism>
<dbReference type="KEGG" id="vfa:MM35RIKEN_08970"/>
<dbReference type="PIRSF" id="PIRSF018249">
    <property type="entry name" value="MyrA_prd"/>
    <property type="match status" value="1"/>
</dbReference>
<dbReference type="CDD" id="cd02440">
    <property type="entry name" value="AdoMet_MTases"/>
    <property type="match status" value="1"/>
</dbReference>
<proteinExistence type="predicted"/>
<dbReference type="EMBL" id="AP023415">
    <property type="protein sequence ID" value="BCK78705.1"/>
    <property type="molecule type" value="Genomic_DNA"/>
</dbReference>
<feature type="binding site" evidence="1">
    <location>
        <position position="10"/>
    </location>
    <ligand>
        <name>Zn(2+)</name>
        <dbReference type="ChEBI" id="CHEBI:29105"/>
    </ligand>
</feature>
<evidence type="ECO:0000256" key="2">
    <source>
        <dbReference type="PIRSR" id="PIRSR018249-2"/>
    </source>
</evidence>
<evidence type="ECO:0000313" key="6">
    <source>
        <dbReference type="Proteomes" id="UP000681343"/>
    </source>
</evidence>
<dbReference type="PANTHER" id="PTHR42912:SF45">
    <property type="entry name" value="23S RRNA (GUANINE(745)-N(1))-METHYLTRANSFERASE"/>
    <property type="match status" value="1"/>
</dbReference>
<dbReference type="InterPro" id="IPR050508">
    <property type="entry name" value="Methyltransf_Superfamily"/>
</dbReference>
<dbReference type="GO" id="GO:0008168">
    <property type="term" value="F:methyltransferase activity"/>
    <property type="evidence" value="ECO:0007669"/>
    <property type="project" value="InterPro"/>
</dbReference>
<sequence length="277" mass="31803">MKSLFVCPVCAEALQREERRYICPAGHSFDRAKEGYCNLLPVNRKHSKEPGDDKGMAAARERFLSKGYYEPLRRELCRLAVDWTGDAPTVLDAGCGEGYYTSGIYQALRESGKTPRMAGTDISKFILRRAAKREKDVEFAVASSYHLPMAARSADLILNCFSPMAAEEFHRVLKEGGGLLYVVPSEKHLWELKEILYDRPYINEVKQVPYEGFDEVEVRHVEEVIHLPCKEDILALFQMTPYFWNTPREGVRRLEQQETLTCRISFDIHVFRKSGNK</sequence>
<feature type="binding site" evidence="2">
    <location>
        <position position="188"/>
    </location>
    <ligand>
        <name>S-adenosyl-L-methionine</name>
        <dbReference type="ChEBI" id="CHEBI:59789"/>
    </ligand>
</feature>
<dbReference type="InterPro" id="IPR016718">
    <property type="entry name" value="rRNA_m1G-MeTrfase_A_prd"/>
</dbReference>
<feature type="binding site" evidence="1">
    <location>
        <position position="7"/>
    </location>
    <ligand>
        <name>Zn(2+)</name>
        <dbReference type="ChEBI" id="CHEBI:29105"/>
    </ligand>
</feature>
<protein>
    <submittedName>
        <fullName evidence="5">23S rRNA (Guanine(745)-N(1))-methyltransferase</fullName>
    </submittedName>
</protein>
<keyword evidence="1" id="KW-0479">Metal-binding</keyword>
<dbReference type="InterPro" id="IPR025714">
    <property type="entry name" value="Methyltranfer_dom"/>
</dbReference>
<dbReference type="SUPFAM" id="SSF53335">
    <property type="entry name" value="S-adenosyl-L-methionine-dependent methyltransferases"/>
    <property type="match status" value="1"/>
</dbReference>
<feature type="binding site" evidence="2">
    <location>
        <position position="69"/>
    </location>
    <ligand>
        <name>S-adenosyl-L-methionine</name>
        <dbReference type="ChEBI" id="CHEBI:59789"/>
    </ligand>
</feature>
<dbReference type="AlphaFoldDB" id="A0A810PWU9"/>
<evidence type="ECO:0000259" key="3">
    <source>
        <dbReference type="Pfam" id="PF13847"/>
    </source>
</evidence>
<keyword evidence="6" id="KW-1185">Reference proteome</keyword>
<feature type="binding site" evidence="1">
    <location>
        <position position="23"/>
    </location>
    <ligand>
        <name>Zn(2+)</name>
        <dbReference type="ChEBI" id="CHEBI:29105"/>
    </ligand>
</feature>
<reference evidence="5" key="1">
    <citation type="submission" date="2020-09" db="EMBL/GenBank/DDBJ databases">
        <title>New species isolated from human feces.</title>
        <authorList>
            <person name="Kitahara M."/>
            <person name="Shigeno Y."/>
            <person name="Shime M."/>
            <person name="Matsumoto Y."/>
            <person name="Nakamura S."/>
            <person name="Motooka D."/>
            <person name="Fukuoka S."/>
            <person name="Nishikawa H."/>
            <person name="Benno Y."/>
        </authorList>
    </citation>
    <scope>NUCLEOTIDE SEQUENCE</scope>
    <source>
        <strain evidence="5">MM35</strain>
    </source>
</reference>
<feature type="binding site" evidence="1">
    <location>
        <position position="27"/>
    </location>
    <ligand>
        <name>Zn(2+)</name>
        <dbReference type="ChEBI" id="CHEBI:29105"/>
    </ligand>
</feature>
<evidence type="ECO:0000259" key="4">
    <source>
        <dbReference type="Pfam" id="PF21302"/>
    </source>
</evidence>
<keyword evidence="1" id="KW-0862">Zinc</keyword>
<feature type="domain" description="Methyltransferase" evidence="3">
    <location>
        <begin position="89"/>
        <end position="195"/>
    </location>
</feature>
<accession>A0A810PWU9</accession>
<dbReference type="InterPro" id="IPR029063">
    <property type="entry name" value="SAM-dependent_MTases_sf"/>
</dbReference>
<dbReference type="GO" id="GO:0046872">
    <property type="term" value="F:metal ion binding"/>
    <property type="evidence" value="ECO:0007669"/>
    <property type="project" value="UniProtKB-KW"/>
</dbReference>
<feature type="domain" description="23S rRNA (guanine(745)-N(1))-methyltransferase N-terminal" evidence="4">
    <location>
        <begin position="5"/>
        <end position="48"/>
    </location>
</feature>
<dbReference type="PANTHER" id="PTHR42912">
    <property type="entry name" value="METHYLTRANSFERASE"/>
    <property type="match status" value="1"/>
</dbReference>
<dbReference type="Gene3D" id="3.40.50.150">
    <property type="entry name" value="Vaccinia Virus protein VP39"/>
    <property type="match status" value="1"/>
</dbReference>